<keyword evidence="4" id="KW-1185">Reference proteome</keyword>
<keyword evidence="2" id="KW-1133">Transmembrane helix</keyword>
<reference evidence="3" key="1">
    <citation type="submission" date="2021-09" db="EMBL/GenBank/DDBJ databases">
        <authorList>
            <consortium name="AG Swart"/>
            <person name="Singh M."/>
            <person name="Singh A."/>
            <person name="Seah K."/>
            <person name="Emmerich C."/>
        </authorList>
    </citation>
    <scope>NUCLEOTIDE SEQUENCE</scope>
    <source>
        <strain evidence="3">ATCC30299</strain>
    </source>
</reference>
<keyword evidence="2" id="KW-0472">Membrane</keyword>
<dbReference type="AlphaFoldDB" id="A0AAU9K0B0"/>
<feature type="region of interest" description="Disordered" evidence="1">
    <location>
        <begin position="219"/>
        <end position="346"/>
    </location>
</feature>
<feature type="compositionally biased region" description="Basic and acidic residues" evidence="1">
    <location>
        <begin position="299"/>
        <end position="312"/>
    </location>
</feature>
<feature type="transmembrane region" description="Helical" evidence="2">
    <location>
        <begin position="102"/>
        <end position="122"/>
    </location>
</feature>
<evidence type="ECO:0000256" key="2">
    <source>
        <dbReference type="SAM" id="Phobius"/>
    </source>
</evidence>
<dbReference type="EMBL" id="CAJZBQ010000051">
    <property type="protein sequence ID" value="CAG9330308.1"/>
    <property type="molecule type" value="Genomic_DNA"/>
</dbReference>
<organism evidence="3 4">
    <name type="scientific">Blepharisma stoltei</name>
    <dbReference type="NCBI Taxonomy" id="1481888"/>
    <lineage>
        <taxon>Eukaryota</taxon>
        <taxon>Sar</taxon>
        <taxon>Alveolata</taxon>
        <taxon>Ciliophora</taxon>
        <taxon>Postciliodesmatophora</taxon>
        <taxon>Heterotrichea</taxon>
        <taxon>Heterotrichida</taxon>
        <taxon>Blepharismidae</taxon>
        <taxon>Blepharisma</taxon>
    </lineage>
</organism>
<name>A0AAU9K0B0_9CILI</name>
<dbReference type="Proteomes" id="UP001162131">
    <property type="component" value="Unassembled WGS sequence"/>
</dbReference>
<evidence type="ECO:0000256" key="1">
    <source>
        <dbReference type="SAM" id="MobiDB-lite"/>
    </source>
</evidence>
<protein>
    <recommendedName>
        <fullName evidence="5">MARVEL domain-containing protein</fullName>
    </recommendedName>
</protein>
<evidence type="ECO:0000313" key="4">
    <source>
        <dbReference type="Proteomes" id="UP001162131"/>
    </source>
</evidence>
<evidence type="ECO:0008006" key="5">
    <source>
        <dbReference type="Google" id="ProtNLM"/>
    </source>
</evidence>
<sequence length="346" mass="40656">MRRHIEKLEIYYENSEWFRKCYNFKVLQVIYQGVIVIALGASVVSNPKECSSPIQVFLVGLFGLYLAGLIINFGVGFSRWCKAYVMTGLYKPTIEGIVKGVDLCYIPIYLTFSIFEFIWYIIGSVWYFESSDCSSEYSQGATFTIALLVVWYIFMAISIIFFIGVNWYVHSIEVVRNPPKEQQNQNPDIKVNQPPYPGNQPYFPGSRAPYWAQENTYPQTPANQSYYDSRGYDPRYSGANDPRYQEPRYPGPYDSRYPDRYDQGYGQGYEEDYNRYPDRQSQYPPEYYEPRYEGGYGRYPERQEQYPPERYDQNYASGFNRSSPRQSQSQYNYQGNPGSPYNRTNY</sequence>
<feature type="transmembrane region" description="Helical" evidence="2">
    <location>
        <begin position="56"/>
        <end position="81"/>
    </location>
</feature>
<evidence type="ECO:0000313" key="3">
    <source>
        <dbReference type="EMBL" id="CAG9330308.1"/>
    </source>
</evidence>
<proteinExistence type="predicted"/>
<feature type="transmembrane region" description="Helical" evidence="2">
    <location>
        <begin position="21"/>
        <end position="44"/>
    </location>
</feature>
<feature type="transmembrane region" description="Helical" evidence="2">
    <location>
        <begin position="142"/>
        <end position="169"/>
    </location>
</feature>
<comment type="caution">
    <text evidence="3">The sequence shown here is derived from an EMBL/GenBank/DDBJ whole genome shotgun (WGS) entry which is preliminary data.</text>
</comment>
<feature type="compositionally biased region" description="Polar residues" evidence="1">
    <location>
        <begin position="314"/>
        <end position="346"/>
    </location>
</feature>
<gene>
    <name evidence="3" type="ORF">BSTOLATCC_MIC50907</name>
</gene>
<keyword evidence="2" id="KW-0812">Transmembrane</keyword>
<accession>A0AAU9K0B0</accession>